<keyword evidence="1" id="KW-0808">Transferase</keyword>
<accession>A0AAC8VKZ2</accession>
<name>A0AAC8VKZ2_PISSA</name>
<dbReference type="EC" id="2.7.11.-" evidence="1"/>
<evidence type="ECO:0000313" key="1">
    <source>
        <dbReference type="EMBL" id="ALB24291.1"/>
    </source>
</evidence>
<reference evidence="1 2" key="1">
    <citation type="journal article" date="2014" name="Genome Announc.">
        <title>Comparative Genome Analysis of Two Isolates of the Fish Pathogen Piscirickettsia salmonis from Different Hosts Reveals Major Differences in Virulence-Associated Secretion Systems.</title>
        <authorList>
            <person name="Bohle H."/>
            <person name="Henriquez P."/>
            <person name="Grothusen H."/>
            <person name="Navas E."/>
            <person name="Sandoval A."/>
            <person name="Bustamante F."/>
            <person name="Bustos P."/>
            <person name="Mancilla M."/>
        </authorList>
    </citation>
    <scope>NUCLEOTIDE SEQUENCE [LARGE SCALE GENOMIC DNA]</scope>
    <source>
        <strain evidence="2">B1-32597</strain>
    </source>
</reference>
<protein>
    <submittedName>
        <fullName evidence="1">Kinase domain protein</fullName>
        <ecNumber evidence="1">2.7.11.-</ecNumber>
    </submittedName>
</protein>
<proteinExistence type="predicted"/>
<dbReference type="AlphaFoldDB" id="A0AAC8VKZ2"/>
<sequence length="313" mass="36460">MQKIINEPDFIKHFEKYKNEFLMLAQAGLNQDQYKEKYIEKLLADPRQFSQSYKYLEDQGIKPQIYLQKILDNPTQFKQNGQKLKDLALKQPIYIQKVLDNPTLITQFEKYPEVFLDLNRLGLNQCEHIDKVLQTPRQFMLSYRHLKDCGLNTAKYVQVILDDPQQFEQRCQHLEAFGLDLYHSIEKFVDDPTTFDDSIPGMLKLHAVYKKLSEKIAADQLLVRGVLGVGVDIIFKGEKKTVPTGIGNLWNEITDEFGNFKWLDNANAVVEKWQAKSHAKSVTQQFNVSSVLWLSYRDSQTQAMYQTINQLLS</sequence>
<dbReference type="EMBL" id="CP012508">
    <property type="protein sequence ID" value="ALB24291.1"/>
    <property type="molecule type" value="Genomic_DNA"/>
</dbReference>
<evidence type="ECO:0000313" key="2">
    <source>
        <dbReference type="Proteomes" id="UP000029558"/>
    </source>
</evidence>
<gene>
    <name evidence="1" type="ORF">KU39_3118</name>
</gene>
<dbReference type="GO" id="GO:0016301">
    <property type="term" value="F:kinase activity"/>
    <property type="evidence" value="ECO:0007669"/>
    <property type="project" value="UniProtKB-KW"/>
</dbReference>
<organism evidence="1 2">
    <name type="scientific">Piscirickettsia salmonis</name>
    <dbReference type="NCBI Taxonomy" id="1238"/>
    <lineage>
        <taxon>Bacteria</taxon>
        <taxon>Pseudomonadati</taxon>
        <taxon>Pseudomonadota</taxon>
        <taxon>Gammaproteobacteria</taxon>
        <taxon>Thiotrichales</taxon>
        <taxon>Piscirickettsiaceae</taxon>
        <taxon>Piscirickettsia</taxon>
    </lineage>
</organism>
<dbReference type="Proteomes" id="UP000029558">
    <property type="component" value="Chromosome"/>
</dbReference>
<dbReference type="RefSeq" id="WP_144420738.1">
    <property type="nucleotide sequence ID" value="NZ_CP012508.1"/>
</dbReference>
<keyword evidence="1" id="KW-0418">Kinase</keyword>